<gene>
    <name evidence="1" type="ORF">B0F90DRAFT_1918444</name>
</gene>
<organism evidence="1 2">
    <name type="scientific">Multifurca ochricompacta</name>
    <dbReference type="NCBI Taxonomy" id="376703"/>
    <lineage>
        <taxon>Eukaryota</taxon>
        <taxon>Fungi</taxon>
        <taxon>Dikarya</taxon>
        <taxon>Basidiomycota</taxon>
        <taxon>Agaricomycotina</taxon>
        <taxon>Agaricomycetes</taxon>
        <taxon>Russulales</taxon>
        <taxon>Russulaceae</taxon>
        <taxon>Multifurca</taxon>
    </lineage>
</organism>
<comment type="caution">
    <text evidence="1">The sequence shown here is derived from an EMBL/GenBank/DDBJ whole genome shotgun (WGS) entry which is preliminary data.</text>
</comment>
<dbReference type="AlphaFoldDB" id="A0AAD4M2Y3"/>
<protein>
    <submittedName>
        <fullName evidence="1">Uncharacterized protein</fullName>
    </submittedName>
</protein>
<name>A0AAD4M2Y3_9AGAM</name>
<sequence>MSLMQSSLVSAPNLQIQHARLVAMRGLCDKMPLDYASYQIDMGQFTQAIETLEQGRALLWSEMRGLRNSMDQLSDSIHL</sequence>
<evidence type="ECO:0000313" key="2">
    <source>
        <dbReference type="Proteomes" id="UP001203297"/>
    </source>
</evidence>
<evidence type="ECO:0000313" key="1">
    <source>
        <dbReference type="EMBL" id="KAI0298417.1"/>
    </source>
</evidence>
<accession>A0AAD4M2Y3</accession>
<dbReference type="Proteomes" id="UP001203297">
    <property type="component" value="Unassembled WGS sequence"/>
</dbReference>
<reference evidence="1" key="1">
    <citation type="journal article" date="2022" name="New Phytol.">
        <title>Evolutionary transition to the ectomycorrhizal habit in the genomes of a hyperdiverse lineage of mushroom-forming fungi.</title>
        <authorList>
            <person name="Looney B."/>
            <person name="Miyauchi S."/>
            <person name="Morin E."/>
            <person name="Drula E."/>
            <person name="Courty P.E."/>
            <person name="Kohler A."/>
            <person name="Kuo A."/>
            <person name="LaButti K."/>
            <person name="Pangilinan J."/>
            <person name="Lipzen A."/>
            <person name="Riley R."/>
            <person name="Andreopoulos W."/>
            <person name="He G."/>
            <person name="Johnson J."/>
            <person name="Nolan M."/>
            <person name="Tritt A."/>
            <person name="Barry K.W."/>
            <person name="Grigoriev I.V."/>
            <person name="Nagy L.G."/>
            <person name="Hibbett D."/>
            <person name="Henrissat B."/>
            <person name="Matheny P.B."/>
            <person name="Labbe J."/>
            <person name="Martin F.M."/>
        </authorList>
    </citation>
    <scope>NUCLEOTIDE SEQUENCE</scope>
    <source>
        <strain evidence="1">BPL690</strain>
    </source>
</reference>
<dbReference type="EMBL" id="WTXG01000029">
    <property type="protein sequence ID" value="KAI0298417.1"/>
    <property type="molecule type" value="Genomic_DNA"/>
</dbReference>
<proteinExistence type="predicted"/>
<keyword evidence="2" id="KW-1185">Reference proteome</keyword>